<keyword evidence="3" id="KW-0255">Endonuclease</keyword>
<reference evidence="8" key="1">
    <citation type="submission" date="2018-05" db="EMBL/GenBank/DDBJ databases">
        <authorList>
            <person name="Lanie J.A."/>
            <person name="Ng W.-L."/>
            <person name="Kazmierczak K.M."/>
            <person name="Andrzejewski T.M."/>
            <person name="Davidsen T.M."/>
            <person name="Wayne K.J."/>
            <person name="Tettelin H."/>
            <person name="Glass J.I."/>
            <person name="Rusch D."/>
            <person name="Podicherti R."/>
            <person name="Tsui H.-C.T."/>
            <person name="Winkler M.E."/>
        </authorList>
    </citation>
    <scope>NUCLEOTIDE SEQUENCE</scope>
</reference>
<name>A0A382CNN6_9ZZZZ</name>
<dbReference type="AlphaFoldDB" id="A0A382CNN6"/>
<evidence type="ECO:0000256" key="5">
    <source>
        <dbReference type="ARBA" id="ARBA00035648"/>
    </source>
</evidence>
<evidence type="ECO:0000256" key="4">
    <source>
        <dbReference type="ARBA" id="ARBA00022801"/>
    </source>
</evidence>
<protein>
    <recommendedName>
        <fullName evidence="9">YicC family protein</fullName>
    </recommendedName>
</protein>
<evidence type="ECO:0000256" key="3">
    <source>
        <dbReference type="ARBA" id="ARBA00022759"/>
    </source>
</evidence>
<comment type="similarity">
    <text evidence="5">Belongs to the YicC/YloC family.</text>
</comment>
<proteinExistence type="inferred from homology"/>
<dbReference type="PANTHER" id="PTHR30636">
    <property type="entry name" value="UPF0701 PROTEIN YICC"/>
    <property type="match status" value="1"/>
</dbReference>
<accession>A0A382CNN6</accession>
<dbReference type="PANTHER" id="PTHR30636:SF3">
    <property type="entry name" value="UPF0701 PROTEIN YICC"/>
    <property type="match status" value="1"/>
</dbReference>
<comment type="cofactor">
    <cofactor evidence="1">
        <name>a divalent metal cation</name>
        <dbReference type="ChEBI" id="CHEBI:60240"/>
    </cofactor>
</comment>
<evidence type="ECO:0000256" key="2">
    <source>
        <dbReference type="ARBA" id="ARBA00022722"/>
    </source>
</evidence>
<dbReference type="GO" id="GO:0004521">
    <property type="term" value="F:RNA endonuclease activity"/>
    <property type="evidence" value="ECO:0007669"/>
    <property type="project" value="InterPro"/>
</dbReference>
<evidence type="ECO:0000259" key="7">
    <source>
        <dbReference type="Pfam" id="PF08340"/>
    </source>
</evidence>
<dbReference type="EMBL" id="UINC01035080">
    <property type="protein sequence ID" value="SVB26913.1"/>
    <property type="molecule type" value="Genomic_DNA"/>
</dbReference>
<evidence type="ECO:0000313" key="8">
    <source>
        <dbReference type="EMBL" id="SVB26913.1"/>
    </source>
</evidence>
<dbReference type="InterPro" id="IPR013551">
    <property type="entry name" value="YicC-like_C"/>
</dbReference>
<evidence type="ECO:0000256" key="1">
    <source>
        <dbReference type="ARBA" id="ARBA00001968"/>
    </source>
</evidence>
<dbReference type="Pfam" id="PF03755">
    <property type="entry name" value="YicC-like_N"/>
    <property type="match status" value="1"/>
</dbReference>
<feature type="domain" description="Endoribonuclease YicC-like C-terminal" evidence="7">
    <location>
        <begin position="186"/>
        <end position="304"/>
    </location>
</feature>
<organism evidence="8">
    <name type="scientific">marine metagenome</name>
    <dbReference type="NCBI Taxonomy" id="408172"/>
    <lineage>
        <taxon>unclassified sequences</taxon>
        <taxon>metagenomes</taxon>
        <taxon>ecological metagenomes</taxon>
    </lineage>
</organism>
<sequence>MLMQNRGGFGGFMIRSMTGFGAGESDATGVRTAVEVRSVNGRFCEISMKLPKGIAPLESSIRELVQSHVKRGNLSVSVRREGDWNGTPEYVVEMDSGKKYYESLCQLKDSLDVPGDITIEMIAAYPGLLKPVVEAEDLEEVWQTLKPALSDALVTLTAMKEREGGQLANDLTERVVHIGEVLEDIAGRAPQRVEATRERLHDKIAGLLGEEGMDPQRLAMEITLFADRCDITEECVRFRSHCKEFVSALEGDEVVGRRLNFLLQEMNREANTIGSKANDTDISHRAITIKEELEKIREQVQNIE</sequence>
<keyword evidence="2" id="KW-0540">Nuclease</keyword>
<gene>
    <name evidence="8" type="ORF">METZ01_LOCUS179767</name>
</gene>
<dbReference type="GO" id="GO:0016787">
    <property type="term" value="F:hydrolase activity"/>
    <property type="evidence" value="ECO:0007669"/>
    <property type="project" value="UniProtKB-KW"/>
</dbReference>
<evidence type="ECO:0008006" key="9">
    <source>
        <dbReference type="Google" id="ProtNLM"/>
    </source>
</evidence>
<evidence type="ECO:0000259" key="6">
    <source>
        <dbReference type="Pfam" id="PF03755"/>
    </source>
</evidence>
<dbReference type="Pfam" id="PF08340">
    <property type="entry name" value="YicC-like_C"/>
    <property type="match status" value="1"/>
</dbReference>
<feature type="domain" description="Endoribonuclease YicC-like N-terminal" evidence="6">
    <location>
        <begin position="14"/>
        <end position="168"/>
    </location>
</feature>
<dbReference type="NCBIfam" id="TIGR00255">
    <property type="entry name" value="YicC/YloC family endoribonuclease"/>
    <property type="match status" value="1"/>
</dbReference>
<dbReference type="InterPro" id="IPR013527">
    <property type="entry name" value="YicC-like_N"/>
</dbReference>
<dbReference type="InterPro" id="IPR005229">
    <property type="entry name" value="YicC/YloC-like"/>
</dbReference>
<keyword evidence="4" id="KW-0378">Hydrolase</keyword>